<evidence type="ECO:0000256" key="1">
    <source>
        <dbReference type="SAM" id="MobiDB-lite"/>
    </source>
</evidence>
<dbReference type="RefSeq" id="XP_014157479.1">
    <property type="nucleotide sequence ID" value="XM_014302004.1"/>
</dbReference>
<name>A0A0L0G3A4_9EUKA</name>
<dbReference type="EMBL" id="KQ241823">
    <property type="protein sequence ID" value="KNC83577.1"/>
    <property type="molecule type" value="Genomic_DNA"/>
</dbReference>
<feature type="compositionally biased region" description="Polar residues" evidence="1">
    <location>
        <begin position="117"/>
        <end position="130"/>
    </location>
</feature>
<protein>
    <recommendedName>
        <fullName evidence="4">Peroxin/Ferlin domain-containing protein</fullName>
    </recommendedName>
</protein>
<accession>A0A0L0G3A4</accession>
<feature type="region of interest" description="Disordered" evidence="1">
    <location>
        <begin position="102"/>
        <end position="156"/>
    </location>
</feature>
<feature type="compositionally biased region" description="Basic and acidic residues" evidence="1">
    <location>
        <begin position="133"/>
        <end position="145"/>
    </location>
</feature>
<evidence type="ECO:0000313" key="2">
    <source>
        <dbReference type="EMBL" id="KNC83577.1"/>
    </source>
</evidence>
<sequence>MAGCVRYPSFTFAKHVYTLAVLHVRGYSILPGESKSDEISFSCHGNVYQYTPSVFRIARETANSLQRLTLNPTTTTYASSATKDGTLSDDGGRVASSFAASEWLPGDRGSHTEQDMSQKTMPMRSHSSLNVRDVTKNGHGRRDTGANDEQNQRRVSGKAAEVKITVYENQRSGLFGAYSTMWLVPGMDKRGQWSLKDGTQSIALDQQKLSPGWEWTGDWTYNKNPEKYDSEGWQYAFSFWTSTWFNRPKAASYVRRRKWTRVRRMILSSYDSSKDIGSNGLSRYASQIDVASKSDRGMLARSSVKPSSSINLRSREPQAGTFAPVAPTQPSRVVVVHIDWTHCVLLMLAVLFTVVSLVAQLEMSRTWSTAVPSMSYYTIRAVHFASEWTGANSR</sequence>
<evidence type="ECO:0000313" key="3">
    <source>
        <dbReference type="Proteomes" id="UP000054560"/>
    </source>
</evidence>
<dbReference type="eggNOG" id="ENOG502SC28">
    <property type="taxonomic scope" value="Eukaryota"/>
</dbReference>
<evidence type="ECO:0008006" key="4">
    <source>
        <dbReference type="Google" id="ProtNLM"/>
    </source>
</evidence>
<gene>
    <name evidence="2" type="ORF">SARC_04182</name>
</gene>
<dbReference type="Proteomes" id="UP000054560">
    <property type="component" value="Unassembled WGS sequence"/>
</dbReference>
<dbReference type="AlphaFoldDB" id="A0A0L0G3A4"/>
<dbReference type="GeneID" id="25904686"/>
<reference evidence="2 3" key="1">
    <citation type="submission" date="2011-02" db="EMBL/GenBank/DDBJ databases">
        <title>The Genome Sequence of Sphaeroforma arctica JP610.</title>
        <authorList>
            <consortium name="The Broad Institute Genome Sequencing Platform"/>
            <person name="Russ C."/>
            <person name="Cuomo C."/>
            <person name="Young S.K."/>
            <person name="Zeng Q."/>
            <person name="Gargeya S."/>
            <person name="Alvarado L."/>
            <person name="Berlin A."/>
            <person name="Chapman S.B."/>
            <person name="Chen Z."/>
            <person name="Freedman E."/>
            <person name="Gellesch M."/>
            <person name="Goldberg J."/>
            <person name="Griggs A."/>
            <person name="Gujja S."/>
            <person name="Heilman E."/>
            <person name="Heiman D."/>
            <person name="Howarth C."/>
            <person name="Mehta T."/>
            <person name="Neiman D."/>
            <person name="Pearson M."/>
            <person name="Roberts A."/>
            <person name="Saif S."/>
            <person name="Shea T."/>
            <person name="Shenoy N."/>
            <person name="Sisk P."/>
            <person name="Stolte C."/>
            <person name="Sykes S."/>
            <person name="White J."/>
            <person name="Yandava C."/>
            <person name="Burger G."/>
            <person name="Gray M.W."/>
            <person name="Holland P.W.H."/>
            <person name="King N."/>
            <person name="Lang F.B.F."/>
            <person name="Roger A.J."/>
            <person name="Ruiz-Trillo I."/>
            <person name="Haas B."/>
            <person name="Nusbaum C."/>
            <person name="Birren B."/>
        </authorList>
    </citation>
    <scope>NUCLEOTIDE SEQUENCE [LARGE SCALE GENOMIC DNA]</scope>
    <source>
        <strain evidence="2 3">JP610</strain>
    </source>
</reference>
<organism evidence="2 3">
    <name type="scientific">Sphaeroforma arctica JP610</name>
    <dbReference type="NCBI Taxonomy" id="667725"/>
    <lineage>
        <taxon>Eukaryota</taxon>
        <taxon>Ichthyosporea</taxon>
        <taxon>Ichthyophonida</taxon>
        <taxon>Sphaeroforma</taxon>
    </lineage>
</organism>
<keyword evidence="3" id="KW-1185">Reference proteome</keyword>
<dbReference type="OrthoDB" id="72441at2759"/>
<proteinExistence type="predicted"/>